<dbReference type="SUPFAM" id="SSF50129">
    <property type="entry name" value="GroES-like"/>
    <property type="match status" value="1"/>
</dbReference>
<evidence type="ECO:0000256" key="4">
    <source>
        <dbReference type="ARBA" id="ARBA00022833"/>
    </source>
</evidence>
<dbReference type="PANTHER" id="PTHR43350:SF17">
    <property type="entry name" value="NAD-DEPENDENT ALCOHOL DEHYDROGENASE"/>
    <property type="match status" value="1"/>
</dbReference>
<dbReference type="PANTHER" id="PTHR43350">
    <property type="entry name" value="NAD-DEPENDENT ALCOHOL DEHYDROGENASE"/>
    <property type="match status" value="1"/>
</dbReference>
<keyword evidence="5" id="KW-0560">Oxidoreductase</keyword>
<gene>
    <name evidence="7" type="ORF">R2Q92_09430</name>
</gene>
<accession>A0ABU5N7K9</accession>
<evidence type="ECO:0000256" key="5">
    <source>
        <dbReference type="ARBA" id="ARBA00023002"/>
    </source>
</evidence>
<evidence type="ECO:0000256" key="3">
    <source>
        <dbReference type="ARBA" id="ARBA00022723"/>
    </source>
</evidence>
<dbReference type="InterPro" id="IPR036291">
    <property type="entry name" value="NAD(P)-bd_dom_sf"/>
</dbReference>
<comment type="cofactor">
    <cofactor evidence="1">
        <name>Zn(2+)</name>
        <dbReference type="ChEBI" id="CHEBI:29105"/>
    </cofactor>
</comment>
<comment type="similarity">
    <text evidence="2">Belongs to the zinc-containing alcohol dehydrogenase family.</text>
</comment>
<evidence type="ECO:0000313" key="8">
    <source>
        <dbReference type="Proteomes" id="UP001291912"/>
    </source>
</evidence>
<organism evidence="7 8">
    <name type="scientific">Microbacterium aquimaris</name>
    <dbReference type="NCBI Taxonomy" id="459816"/>
    <lineage>
        <taxon>Bacteria</taxon>
        <taxon>Bacillati</taxon>
        <taxon>Actinomycetota</taxon>
        <taxon>Actinomycetes</taxon>
        <taxon>Micrococcales</taxon>
        <taxon>Microbacteriaceae</taxon>
        <taxon>Microbacterium</taxon>
    </lineage>
</organism>
<name>A0ABU5N7K9_9MICO</name>
<proteinExistence type="inferred from homology"/>
<feature type="domain" description="Alcohol dehydrogenase-like N-terminal" evidence="6">
    <location>
        <begin position="28"/>
        <end position="118"/>
    </location>
</feature>
<dbReference type="InterPro" id="IPR013154">
    <property type="entry name" value="ADH-like_N"/>
</dbReference>
<dbReference type="Proteomes" id="UP001291912">
    <property type="component" value="Unassembled WGS sequence"/>
</dbReference>
<dbReference type="SUPFAM" id="SSF51735">
    <property type="entry name" value="NAD(P)-binding Rossmann-fold domains"/>
    <property type="match status" value="1"/>
</dbReference>
<keyword evidence="3" id="KW-0479">Metal-binding</keyword>
<comment type="caution">
    <text evidence="7">The sequence shown here is derived from an EMBL/GenBank/DDBJ whole genome shotgun (WGS) entry which is preliminary data.</text>
</comment>
<reference evidence="7 8" key="1">
    <citation type="submission" date="2023-10" db="EMBL/GenBank/DDBJ databases">
        <title>Microbacterium xanthum sp. nov., isolated from seaweed.</title>
        <authorList>
            <person name="Lee S.D."/>
        </authorList>
    </citation>
    <scope>NUCLEOTIDE SEQUENCE [LARGE SCALE GENOMIC DNA]</scope>
    <source>
        <strain evidence="7 8">KCTC 19124</strain>
    </source>
</reference>
<keyword evidence="4" id="KW-0862">Zinc</keyword>
<evidence type="ECO:0000256" key="2">
    <source>
        <dbReference type="ARBA" id="ARBA00008072"/>
    </source>
</evidence>
<evidence type="ECO:0000313" key="7">
    <source>
        <dbReference type="EMBL" id="MDZ8162063.1"/>
    </source>
</evidence>
<dbReference type="InterPro" id="IPR011032">
    <property type="entry name" value="GroES-like_sf"/>
</dbReference>
<protein>
    <submittedName>
        <fullName evidence="7">Alcohol dehydrogenase catalytic domain-containing protein</fullName>
    </submittedName>
</protein>
<evidence type="ECO:0000256" key="1">
    <source>
        <dbReference type="ARBA" id="ARBA00001947"/>
    </source>
</evidence>
<dbReference type="Pfam" id="PF08240">
    <property type="entry name" value="ADH_N"/>
    <property type="match status" value="1"/>
</dbReference>
<keyword evidence="8" id="KW-1185">Reference proteome</keyword>
<dbReference type="Gene3D" id="3.90.180.10">
    <property type="entry name" value="Medium-chain alcohol dehydrogenases, catalytic domain"/>
    <property type="match status" value="2"/>
</dbReference>
<evidence type="ECO:0000259" key="6">
    <source>
        <dbReference type="Pfam" id="PF08240"/>
    </source>
</evidence>
<dbReference type="EMBL" id="JAWJYN010000002">
    <property type="protein sequence ID" value="MDZ8162063.1"/>
    <property type="molecule type" value="Genomic_DNA"/>
</dbReference>
<sequence>MNTSARALIADPPKPPRIGEVTLRALRPDEVLIRSSLSGFSTGTDRWVMTGQFEWGDFTYPLIPGYQVAGTVEAVGADVTGFDVGQSVVAVSATGVTGVETGWGCHASAVISTAQNVFDATGVPEVSSAFVISAQVGYNAASRLAGSPGESVCVIGDGIIGASAALAAHARGFRVLLQGRHDERLAPFEGTGISTRNARATGADPLADWGPVAVIDTVQNDDAFAGYIDALEPGRGQIVYSGHSPNGVRHWGDMAALQQREMRADFVAGWTPNRIVATLDGMRSGALDLTAFVSHLAMSVDAVLELARTVAEGKLGAVAAAIDWRTV</sequence>
<dbReference type="Gene3D" id="3.40.50.720">
    <property type="entry name" value="NAD(P)-binding Rossmann-like Domain"/>
    <property type="match status" value="1"/>
</dbReference>
<dbReference type="RefSeq" id="WP_194424557.1">
    <property type="nucleotide sequence ID" value="NZ_JAWJYN010000002.1"/>
</dbReference>